<evidence type="ECO:0000256" key="1">
    <source>
        <dbReference type="SAM" id="SignalP"/>
    </source>
</evidence>
<keyword evidence="1" id="KW-0732">Signal</keyword>
<keyword evidence="3" id="KW-1185">Reference proteome</keyword>
<comment type="caution">
    <text evidence="2">The sequence shown here is derived from an EMBL/GenBank/DDBJ whole genome shotgun (WGS) entry which is preliminary data.</text>
</comment>
<dbReference type="OrthoDB" id="4332240at2"/>
<dbReference type="RefSeq" id="WP_099198566.1">
    <property type="nucleotide sequence ID" value="NZ_JBIRXA010000020.1"/>
</dbReference>
<evidence type="ECO:0000313" key="3">
    <source>
        <dbReference type="Proteomes" id="UP000222531"/>
    </source>
</evidence>
<feature type="signal peptide" evidence="1">
    <location>
        <begin position="1"/>
        <end position="29"/>
    </location>
</feature>
<dbReference type="Proteomes" id="UP000222531">
    <property type="component" value="Unassembled WGS sequence"/>
</dbReference>
<dbReference type="EMBL" id="NHZO01000093">
    <property type="protein sequence ID" value="PHQ52236.1"/>
    <property type="molecule type" value="Genomic_DNA"/>
</dbReference>
<gene>
    <name evidence="2" type="ORF">BLA24_08715</name>
</gene>
<sequence>MNGKLVTAGLASVAATLLAGVALAGPASAATAAPARGVVTADPSIYYVYVTGVSSSLDGARANADYKLPHNCYPAGVVASGTTPDNGIWVTVQGVCSGEQ</sequence>
<feature type="chain" id="PRO_5044381041" evidence="1">
    <location>
        <begin position="30"/>
        <end position="100"/>
    </location>
</feature>
<name>A0A2G1XLZ9_STRCJ</name>
<reference evidence="2 3" key="1">
    <citation type="journal article" date="2017" name="Biochemistry">
        <title>Identification of the Biosynthetic Pathway for the Antibiotic Bicyclomycin.</title>
        <authorList>
            <person name="Patteson J."/>
            <person name="Cai W."/>
            <person name="Johnson R.A."/>
            <person name="Santa Maria K."/>
            <person name="Li B."/>
        </authorList>
    </citation>
    <scope>NUCLEOTIDE SEQUENCE [LARGE SCALE GENOMIC DNA]</scope>
    <source>
        <strain evidence="2 3">ATCC 21532</strain>
    </source>
</reference>
<dbReference type="AlphaFoldDB" id="A0A2G1XLZ9"/>
<evidence type="ECO:0000313" key="2">
    <source>
        <dbReference type="EMBL" id="PHQ52236.1"/>
    </source>
</evidence>
<organism evidence="2 3">
    <name type="scientific">Streptomyces cinnamoneus</name>
    <name type="common">Streptoverticillium cinnamoneum</name>
    <dbReference type="NCBI Taxonomy" id="53446"/>
    <lineage>
        <taxon>Bacteria</taxon>
        <taxon>Bacillati</taxon>
        <taxon>Actinomycetota</taxon>
        <taxon>Actinomycetes</taxon>
        <taxon>Kitasatosporales</taxon>
        <taxon>Streptomycetaceae</taxon>
        <taxon>Streptomyces</taxon>
        <taxon>Streptomyces cinnamoneus group</taxon>
    </lineage>
</organism>
<accession>A0A2G1XLZ9</accession>
<protein>
    <submittedName>
        <fullName evidence="2">Uncharacterized protein</fullName>
    </submittedName>
</protein>
<proteinExistence type="predicted"/>